<dbReference type="Pfam" id="PF01847">
    <property type="entry name" value="VHL"/>
    <property type="match status" value="1"/>
</dbReference>
<evidence type="ECO:0000259" key="2">
    <source>
        <dbReference type="Pfam" id="PF01847"/>
    </source>
</evidence>
<dbReference type="AlphaFoldDB" id="A0A8B7PPH7"/>
<dbReference type="InterPro" id="IPR037139">
    <property type="entry name" value="VHL_alpha_dom_sf"/>
</dbReference>
<dbReference type="SUPFAM" id="SSF49468">
    <property type="entry name" value="VHL"/>
    <property type="match status" value="1"/>
</dbReference>
<dbReference type="CDD" id="cd05468">
    <property type="entry name" value="pVHL"/>
    <property type="match status" value="1"/>
</dbReference>
<dbReference type="CTD" id="7428"/>
<evidence type="ECO:0000313" key="4">
    <source>
        <dbReference type="RefSeq" id="XP_018027900.1"/>
    </source>
</evidence>
<dbReference type="Gene3D" id="2.60.40.780">
    <property type="entry name" value="von Hippel-Lindau disease tumour suppressor, beta domain"/>
    <property type="match status" value="1"/>
</dbReference>
<dbReference type="InterPro" id="IPR024053">
    <property type="entry name" value="VHL_beta_dom"/>
</dbReference>
<evidence type="ECO:0000256" key="1">
    <source>
        <dbReference type="ARBA" id="ARBA00010057"/>
    </source>
</evidence>
<dbReference type="RefSeq" id="XP_018027900.1">
    <property type="nucleotide sequence ID" value="XM_018172411.2"/>
</dbReference>
<gene>
    <name evidence="4" type="primary">LOC108683123</name>
</gene>
<proteinExistence type="inferred from homology"/>
<dbReference type="FunFam" id="2.60.40.780:FF:000001">
    <property type="entry name" value="von Hippel-Lindau disease tumor suppressor"/>
    <property type="match status" value="1"/>
</dbReference>
<dbReference type="OMA" id="WFFRDYY"/>
<keyword evidence="3" id="KW-1185">Reference proteome</keyword>
<dbReference type="InterPro" id="IPR022772">
    <property type="entry name" value="VHL_tumour_suppress_b/a_dom"/>
</dbReference>
<protein>
    <submittedName>
        <fullName evidence="4">von Hippel-Lindau disease tumor suppressor</fullName>
    </submittedName>
</protein>
<feature type="domain" description="von Hippel-Lindau disease tumour suppressor beta" evidence="2">
    <location>
        <begin position="60"/>
        <end position="137"/>
    </location>
</feature>
<accession>A0A8B7PPH7</accession>
<dbReference type="Proteomes" id="UP000694843">
    <property type="component" value="Unplaced"/>
</dbReference>
<evidence type="ECO:0000313" key="3">
    <source>
        <dbReference type="Proteomes" id="UP000694843"/>
    </source>
</evidence>
<dbReference type="Gene3D" id="1.10.750.10">
    <property type="entry name" value="von Hippel-Lindau disease tumour suppressor, alpha domain"/>
    <property type="match status" value="1"/>
</dbReference>
<sequence>MSSNLGLPMEGELHGNEGNNNMMEGRPMAPAAENVDLALPPAIVPPAAARYNNSSVAPLLRSMNSDLPSFVTFQNRTERPVDVYWVNFAGKSVLYKTLPAQSKLSVNTYETHPWIFRDHQTRAKLVVNCQEVFTPKHYIGALGVDAANEVAPLRQTFDITIPIYTLKDCATQVLLNHVCDRDKLHQLHLPSTLLQELQSAADLRDSTGAYL</sequence>
<name>A0A8B7PPH7_HYAAZ</name>
<organism evidence="3 4">
    <name type="scientific">Hyalella azteca</name>
    <name type="common">Amphipod</name>
    <dbReference type="NCBI Taxonomy" id="294128"/>
    <lineage>
        <taxon>Eukaryota</taxon>
        <taxon>Metazoa</taxon>
        <taxon>Ecdysozoa</taxon>
        <taxon>Arthropoda</taxon>
        <taxon>Crustacea</taxon>
        <taxon>Multicrustacea</taxon>
        <taxon>Malacostraca</taxon>
        <taxon>Eumalacostraca</taxon>
        <taxon>Peracarida</taxon>
        <taxon>Amphipoda</taxon>
        <taxon>Senticaudata</taxon>
        <taxon>Talitrida</taxon>
        <taxon>Talitroidea</taxon>
        <taxon>Hyalellidae</taxon>
        <taxon>Hyalella</taxon>
    </lineage>
</organism>
<dbReference type="InterPro" id="IPR037140">
    <property type="entry name" value="VHL_beta_dom_sf"/>
</dbReference>
<dbReference type="KEGG" id="hazt:108683123"/>
<reference evidence="4" key="1">
    <citation type="submission" date="2025-08" db="UniProtKB">
        <authorList>
            <consortium name="RefSeq"/>
        </authorList>
    </citation>
    <scope>IDENTIFICATION</scope>
    <source>
        <tissue evidence="4">Whole organism</tissue>
    </source>
</reference>
<comment type="similarity">
    <text evidence="1">Belongs to the VHL family.</text>
</comment>
<dbReference type="GeneID" id="108683123"/>
<dbReference type="OrthoDB" id="6349065at2759"/>
<dbReference type="InterPro" id="IPR036208">
    <property type="entry name" value="VHL_sf"/>
</dbReference>